<name>A0A397V523_9GLOM</name>
<dbReference type="AlphaFoldDB" id="A0A397V523"/>
<evidence type="ECO:0000313" key="1">
    <source>
        <dbReference type="EMBL" id="RIB16447.1"/>
    </source>
</evidence>
<accession>A0A397V523</accession>
<dbReference type="EMBL" id="QKWP01000675">
    <property type="protein sequence ID" value="RIB16447.1"/>
    <property type="molecule type" value="Genomic_DNA"/>
</dbReference>
<proteinExistence type="predicted"/>
<reference evidence="1 2" key="1">
    <citation type="submission" date="2018-06" db="EMBL/GenBank/DDBJ databases">
        <title>Comparative genomics reveals the genomic features of Rhizophagus irregularis, R. cerebriforme, R. diaphanum and Gigaspora rosea, and their symbiotic lifestyle signature.</title>
        <authorList>
            <person name="Morin E."/>
            <person name="San Clemente H."/>
            <person name="Chen E.C.H."/>
            <person name="De La Providencia I."/>
            <person name="Hainaut M."/>
            <person name="Kuo A."/>
            <person name="Kohler A."/>
            <person name="Murat C."/>
            <person name="Tang N."/>
            <person name="Roy S."/>
            <person name="Loubradou J."/>
            <person name="Henrissat B."/>
            <person name="Grigoriev I.V."/>
            <person name="Corradi N."/>
            <person name="Roux C."/>
            <person name="Martin F.M."/>
        </authorList>
    </citation>
    <scope>NUCLEOTIDE SEQUENCE [LARGE SCALE GENOMIC DNA]</scope>
    <source>
        <strain evidence="1 2">DAOM 194757</strain>
    </source>
</reference>
<comment type="caution">
    <text evidence="1">The sequence shown here is derived from an EMBL/GenBank/DDBJ whole genome shotgun (WGS) entry which is preliminary data.</text>
</comment>
<keyword evidence="2" id="KW-1185">Reference proteome</keyword>
<sequence>LRSSVGLVKFIFLWFHIKGSIKSNLNVKYLLHFIVIEFIHIQYRSVLYLCVCVTRILKGILC</sequence>
<organism evidence="1 2">
    <name type="scientific">Gigaspora rosea</name>
    <dbReference type="NCBI Taxonomy" id="44941"/>
    <lineage>
        <taxon>Eukaryota</taxon>
        <taxon>Fungi</taxon>
        <taxon>Fungi incertae sedis</taxon>
        <taxon>Mucoromycota</taxon>
        <taxon>Glomeromycotina</taxon>
        <taxon>Glomeromycetes</taxon>
        <taxon>Diversisporales</taxon>
        <taxon>Gigasporaceae</taxon>
        <taxon>Gigaspora</taxon>
    </lineage>
</organism>
<dbReference type="Proteomes" id="UP000266673">
    <property type="component" value="Unassembled WGS sequence"/>
</dbReference>
<evidence type="ECO:0000313" key="2">
    <source>
        <dbReference type="Proteomes" id="UP000266673"/>
    </source>
</evidence>
<gene>
    <name evidence="1" type="ORF">C2G38_2090858</name>
</gene>
<protein>
    <submittedName>
        <fullName evidence="1">Uncharacterized protein</fullName>
    </submittedName>
</protein>
<feature type="non-terminal residue" evidence="1">
    <location>
        <position position="1"/>
    </location>
</feature>